<evidence type="ECO:0000256" key="3">
    <source>
        <dbReference type="ARBA" id="ARBA00004673"/>
    </source>
</evidence>
<dbReference type="InterPro" id="IPR056744">
    <property type="entry name" value="TRM5/TYW2-like_N"/>
</dbReference>
<reference evidence="22 23" key="1">
    <citation type="submission" date="2019-03" db="EMBL/GenBank/DDBJ databases">
        <title>Sequencing 23 genomes of Wallemia ichthyophaga.</title>
        <authorList>
            <person name="Gostincar C."/>
        </authorList>
    </citation>
    <scope>NUCLEOTIDE SEQUENCE [LARGE SCALE GENOMIC DNA]</scope>
    <source>
        <strain evidence="22 23">EXF-8621</strain>
    </source>
</reference>
<keyword evidence="14" id="KW-1133">Transmembrane helix</keyword>
<dbReference type="Proteomes" id="UP000306954">
    <property type="component" value="Unassembled WGS sequence"/>
</dbReference>
<dbReference type="InterPro" id="IPR029063">
    <property type="entry name" value="SAM-dependent_MTases_sf"/>
</dbReference>
<evidence type="ECO:0000256" key="16">
    <source>
        <dbReference type="ARBA" id="ARBA00023128"/>
    </source>
</evidence>
<evidence type="ECO:0000256" key="9">
    <source>
        <dbReference type="ARBA" id="ARBA00022691"/>
    </source>
</evidence>
<keyword evidence="16 20" id="KW-0496">Mitochondrion</keyword>
<dbReference type="Gene3D" id="3.40.50.150">
    <property type="entry name" value="Vaccinia Virus protein VP39"/>
    <property type="match status" value="1"/>
</dbReference>
<dbReference type="EC" id="2.1.1.228" evidence="20"/>
<dbReference type="HAMAP" id="MF_03152">
    <property type="entry name" value="TRM5"/>
    <property type="match status" value="1"/>
</dbReference>
<dbReference type="GO" id="GO:0052906">
    <property type="term" value="F:tRNA (guanine(37)-N1)-methyltransferase activity"/>
    <property type="evidence" value="ECO:0007669"/>
    <property type="project" value="UniProtKB-UniRule"/>
</dbReference>
<comment type="pathway">
    <text evidence="3">Energy metabolism; oxidative phosphorylation.</text>
</comment>
<proteinExistence type="inferred from homology"/>
<evidence type="ECO:0000256" key="20">
    <source>
        <dbReference type="HAMAP-Rule" id="MF_03152"/>
    </source>
</evidence>
<dbReference type="InterPro" id="IPR030382">
    <property type="entry name" value="MeTrfase_TRM5/TYW2"/>
</dbReference>
<evidence type="ECO:0000256" key="19">
    <source>
        <dbReference type="ARBA" id="ARBA00047783"/>
    </source>
</evidence>
<keyword evidence="10" id="KW-0812">Transmembrane</keyword>
<organism evidence="22 23">
    <name type="scientific">Wallemia ichthyophaga</name>
    <dbReference type="NCBI Taxonomy" id="245174"/>
    <lineage>
        <taxon>Eukaryota</taxon>
        <taxon>Fungi</taxon>
        <taxon>Dikarya</taxon>
        <taxon>Basidiomycota</taxon>
        <taxon>Wallemiomycotina</taxon>
        <taxon>Wallemiomycetes</taxon>
        <taxon>Wallemiales</taxon>
        <taxon>Wallemiaceae</taxon>
        <taxon>Wallemia</taxon>
    </lineage>
</organism>
<dbReference type="Pfam" id="PF25133">
    <property type="entry name" value="TYW2_N_2"/>
    <property type="match status" value="1"/>
</dbReference>
<evidence type="ECO:0000313" key="22">
    <source>
        <dbReference type="EMBL" id="TIB17431.1"/>
    </source>
</evidence>
<feature type="binding site" evidence="20">
    <location>
        <position position="408"/>
    </location>
    <ligand>
        <name>S-adenosyl-L-methionine</name>
        <dbReference type="ChEBI" id="CHEBI:59789"/>
    </ligand>
</feature>
<dbReference type="CDD" id="cd00922">
    <property type="entry name" value="Cyt_c_Oxidase_IV"/>
    <property type="match status" value="1"/>
</dbReference>
<sequence length="507" mass="57630">MLRNLSLKSTRQFSGVRCQSTLPSLTNLNASWNTLSTEEKQAVYTGIVERQKLNWNELSLEEKRAAYFISFGSHGPRKALVEEGGNTKVFVGVVASLAATAALYFGIRSFAAPPPQTMSKEWQEASTEYMREQNSNPISGVSSEGYKDLPDYLVDWIANTKSTIQHHTLDLSYDNYNADYIFTQLLPHHLIKDGTPSGFTQTGHLAHFNLKPEFNTYKHLIGQVILDKNQNIDTVVNKLDTIDNQFRVFPMELLAGAPNYIVTTKESDSVFTFDFSKVYWNSRLSTEHSRIINLFKPFQVVADVMAGVGPFAIPSGRNSTRFLANDLNPDSFHWLKHNIKQNKVDSFVRPSNLDGREFIKSAHKSLKSNPFPETTPILTQKQQKELKRSVTQFPTHPPQDYIDHYVMNLPATAIEFLDAFKPTYTEIQQQNKHNQQALSLTRPMVHVHCFSKAEDKQLATAEICERATNALDHPITPDIDDYNLHHVRSVAPNKEMYCLSFRIPQFV</sequence>
<dbReference type="GO" id="GO:0070901">
    <property type="term" value="P:mitochondrial tRNA methylation"/>
    <property type="evidence" value="ECO:0007669"/>
    <property type="project" value="UniProtKB-ARBA"/>
</dbReference>
<evidence type="ECO:0000256" key="7">
    <source>
        <dbReference type="ARBA" id="ARBA00022603"/>
    </source>
</evidence>
<dbReference type="GO" id="GO:0005743">
    <property type="term" value="C:mitochondrial inner membrane"/>
    <property type="evidence" value="ECO:0007669"/>
    <property type="project" value="UniProtKB-SubCell"/>
</dbReference>
<dbReference type="InterPro" id="IPR056743">
    <property type="entry name" value="TRM5-TYW2-like_MTfase"/>
</dbReference>
<dbReference type="GO" id="GO:0016491">
    <property type="term" value="F:oxidoreductase activity"/>
    <property type="evidence" value="ECO:0007669"/>
    <property type="project" value="UniProtKB-KW"/>
</dbReference>
<dbReference type="Pfam" id="PF02475">
    <property type="entry name" value="TRM5-TYW2_MTfase"/>
    <property type="match status" value="1"/>
</dbReference>
<evidence type="ECO:0000259" key="21">
    <source>
        <dbReference type="PROSITE" id="PS51684"/>
    </source>
</evidence>
<feature type="binding site" evidence="20">
    <location>
        <position position="288"/>
    </location>
    <ligand>
        <name>S-adenosyl-L-methionine</name>
        <dbReference type="ChEBI" id="CHEBI:59789"/>
    </ligand>
</feature>
<keyword evidence="13" id="KW-0809">Transit peptide</keyword>
<dbReference type="PROSITE" id="PS51684">
    <property type="entry name" value="SAM_MT_TRM5_TYW2"/>
    <property type="match status" value="1"/>
</dbReference>
<keyword evidence="8 20" id="KW-0808">Transferase</keyword>
<dbReference type="PANTHER" id="PTHR23245">
    <property type="entry name" value="TRNA METHYLTRANSFERASE"/>
    <property type="match status" value="1"/>
</dbReference>
<evidence type="ECO:0000256" key="13">
    <source>
        <dbReference type="ARBA" id="ARBA00022946"/>
    </source>
</evidence>
<evidence type="ECO:0000313" key="23">
    <source>
        <dbReference type="Proteomes" id="UP000306954"/>
    </source>
</evidence>
<comment type="similarity">
    <text evidence="4">Belongs to the cytochrome c oxidase IV family.</text>
</comment>
<comment type="caution">
    <text evidence="22">The sequence shown here is derived from an EMBL/GenBank/DDBJ whole genome shotgun (WGS) entry which is preliminary data.</text>
</comment>
<dbReference type="GO" id="GO:0002939">
    <property type="term" value="P:tRNA N1-guanine methylation"/>
    <property type="evidence" value="ECO:0007669"/>
    <property type="project" value="TreeGrafter"/>
</dbReference>
<comment type="similarity">
    <text evidence="5">Belongs to the class I-like SAM-binding methyltransferase superfamily. TRM5/TYW2 family.</text>
</comment>
<dbReference type="InterPro" id="IPR025792">
    <property type="entry name" value="tRNA_Gua_MeTrfase_euk"/>
</dbReference>
<evidence type="ECO:0000256" key="17">
    <source>
        <dbReference type="ARBA" id="ARBA00023136"/>
    </source>
</evidence>
<feature type="binding site" evidence="20">
    <location>
        <begin position="354"/>
        <end position="355"/>
    </location>
    <ligand>
        <name>S-adenosyl-L-methionine</name>
        <dbReference type="ChEBI" id="CHEBI:59789"/>
    </ligand>
</feature>
<evidence type="ECO:0000256" key="6">
    <source>
        <dbReference type="ARBA" id="ARBA00022490"/>
    </source>
</evidence>
<dbReference type="GO" id="GO:0045277">
    <property type="term" value="C:respiratory chain complex IV"/>
    <property type="evidence" value="ECO:0007669"/>
    <property type="project" value="InterPro"/>
</dbReference>
<dbReference type="AlphaFoldDB" id="A0A4T0HS36"/>
<dbReference type="PANTHER" id="PTHR23245:SF36">
    <property type="entry name" value="TRNA (GUANINE(37)-N1)-METHYLTRANSFERASE"/>
    <property type="match status" value="1"/>
</dbReference>
<evidence type="ECO:0000256" key="1">
    <source>
        <dbReference type="ARBA" id="ARBA00004273"/>
    </source>
</evidence>
<dbReference type="EMBL" id="SPOF01000001">
    <property type="protein sequence ID" value="TIB17431.1"/>
    <property type="molecule type" value="Genomic_DNA"/>
</dbReference>
<dbReference type="Pfam" id="PF02936">
    <property type="entry name" value="COX4"/>
    <property type="match status" value="1"/>
</dbReference>
<dbReference type="InterPro" id="IPR036639">
    <property type="entry name" value="Cyt_c_oxidase_su4_sf"/>
</dbReference>
<dbReference type="FunFam" id="3.30.300.110:FF:000001">
    <property type="entry name" value="tRNA (guanine(37)-N1)-methyltransferase"/>
    <property type="match status" value="1"/>
</dbReference>
<evidence type="ECO:0000256" key="18">
    <source>
        <dbReference type="ARBA" id="ARBA00023242"/>
    </source>
</evidence>
<evidence type="ECO:0000256" key="2">
    <source>
        <dbReference type="ARBA" id="ARBA00004304"/>
    </source>
</evidence>
<dbReference type="GO" id="GO:0006123">
    <property type="term" value="P:mitochondrial electron transport, cytochrome c to oxygen"/>
    <property type="evidence" value="ECO:0007669"/>
    <property type="project" value="InterPro"/>
</dbReference>
<keyword evidence="6 20" id="KW-0963">Cytoplasm</keyword>
<comment type="subunit">
    <text evidence="20">Monomer.</text>
</comment>
<keyword evidence="15" id="KW-0560">Oxidoreductase</keyword>
<keyword evidence="18 20" id="KW-0539">Nucleus</keyword>
<feature type="domain" description="SAM-dependent methyltransferase TRM5/TYW2-type" evidence="21">
    <location>
        <begin position="199"/>
        <end position="505"/>
    </location>
</feature>
<keyword evidence="7 20" id="KW-0489">Methyltransferase</keyword>
<evidence type="ECO:0000256" key="12">
    <source>
        <dbReference type="ARBA" id="ARBA00022792"/>
    </source>
</evidence>
<evidence type="ECO:0000256" key="10">
    <source>
        <dbReference type="ARBA" id="ARBA00022692"/>
    </source>
</evidence>
<keyword evidence="12" id="KW-0999">Mitochondrion inner membrane</keyword>
<evidence type="ECO:0000256" key="8">
    <source>
        <dbReference type="ARBA" id="ARBA00022679"/>
    </source>
</evidence>
<evidence type="ECO:0000256" key="4">
    <source>
        <dbReference type="ARBA" id="ARBA00008135"/>
    </source>
</evidence>
<feature type="binding site" evidence="20">
    <location>
        <begin position="326"/>
        <end position="327"/>
    </location>
    <ligand>
        <name>S-adenosyl-L-methionine</name>
        <dbReference type="ChEBI" id="CHEBI:59789"/>
    </ligand>
</feature>
<comment type="subcellular location">
    <subcellularLocation>
        <location evidence="1">Mitochondrion inner membrane</location>
    </subcellularLocation>
    <subcellularLocation>
        <location evidence="20">Mitochondrion matrix</location>
    </subcellularLocation>
    <subcellularLocation>
        <location evidence="20">Nucleus</location>
    </subcellularLocation>
    <subcellularLocation>
        <location evidence="20">Cytoplasm</location>
    </subcellularLocation>
    <subcellularLocation>
        <location evidence="2">Mitochondrion membrane</location>
        <topology evidence="2">Single-pass membrane protein</topology>
    </subcellularLocation>
    <text evidence="20">Predominantly in the mitochondria and in the nucleus.</text>
</comment>
<comment type="catalytic activity">
    <reaction evidence="19 20">
        <text>guanosine(37) in tRNA + S-adenosyl-L-methionine = N(1)-methylguanosine(37) in tRNA + S-adenosyl-L-homocysteine + H(+)</text>
        <dbReference type="Rhea" id="RHEA:36899"/>
        <dbReference type="Rhea" id="RHEA-COMP:10145"/>
        <dbReference type="Rhea" id="RHEA-COMP:10147"/>
        <dbReference type="ChEBI" id="CHEBI:15378"/>
        <dbReference type="ChEBI" id="CHEBI:57856"/>
        <dbReference type="ChEBI" id="CHEBI:59789"/>
        <dbReference type="ChEBI" id="CHEBI:73542"/>
        <dbReference type="ChEBI" id="CHEBI:74269"/>
        <dbReference type="EC" id="2.1.1.228"/>
    </reaction>
</comment>
<keyword evidence="11 20" id="KW-0819">tRNA processing</keyword>
<keyword evidence="9 20" id="KW-0949">S-adenosyl-L-methionine</keyword>
<dbReference type="GO" id="GO:0005759">
    <property type="term" value="C:mitochondrial matrix"/>
    <property type="evidence" value="ECO:0007669"/>
    <property type="project" value="UniProtKB-SubCell"/>
</dbReference>
<gene>
    <name evidence="20" type="primary">TRM5</name>
    <name evidence="22" type="ORF">E3P90_00087</name>
</gene>
<name>A0A4T0HS36_WALIC</name>
<evidence type="ECO:0000256" key="14">
    <source>
        <dbReference type="ARBA" id="ARBA00022989"/>
    </source>
</evidence>
<evidence type="ECO:0000256" key="15">
    <source>
        <dbReference type="ARBA" id="ARBA00023002"/>
    </source>
</evidence>
<protein>
    <recommendedName>
        <fullName evidence="20">tRNA (guanine(37)-N1)-methyltransferase</fullName>
        <ecNumber evidence="20">2.1.1.228</ecNumber>
    </recommendedName>
    <alternativeName>
        <fullName evidence="20">M1G-methyltransferase</fullName>
    </alternativeName>
    <alternativeName>
        <fullName evidence="20">tRNA [GM37] methyltransferase</fullName>
    </alternativeName>
    <alternativeName>
        <fullName evidence="20">tRNA methyltransferase 5</fullName>
    </alternativeName>
</protein>
<comment type="similarity">
    <text evidence="20">Belongs to the TRM5 / TYW2 family.</text>
</comment>
<dbReference type="OrthoDB" id="408788at2759"/>
<dbReference type="SUPFAM" id="SSF81406">
    <property type="entry name" value="Mitochondrial cytochrome c oxidase subunit IV"/>
    <property type="match status" value="1"/>
</dbReference>
<dbReference type="Gene3D" id="3.30.300.110">
    <property type="entry name" value="Met-10+ protein-like domains"/>
    <property type="match status" value="1"/>
</dbReference>
<dbReference type="SUPFAM" id="SSF53335">
    <property type="entry name" value="S-adenosyl-L-methionine-dependent methyltransferases"/>
    <property type="match status" value="1"/>
</dbReference>
<keyword evidence="17" id="KW-0472">Membrane</keyword>
<dbReference type="InterPro" id="IPR004203">
    <property type="entry name" value="Cyt_c_oxidase_su4_fam"/>
</dbReference>
<comment type="function">
    <text evidence="20">Specifically methylates the N1 position of guanosine-37 in various cytoplasmic and mitochondrial tRNAs. Methylation is not dependent on the nature of the nucleoside 5' of the target nucleoside. This is the first step in the biosynthesis of wybutosine (yW), a modified base adjacent to the anticodon of tRNAs and required for accurate decoding.</text>
</comment>
<evidence type="ECO:0000256" key="11">
    <source>
        <dbReference type="ARBA" id="ARBA00022694"/>
    </source>
</evidence>
<dbReference type="Gene3D" id="1.10.442.10">
    <property type="entry name" value="Cytochrome c oxidase subunit IV"/>
    <property type="match status" value="1"/>
</dbReference>
<accession>A0A4T0HS36</accession>
<evidence type="ECO:0000256" key="5">
    <source>
        <dbReference type="ARBA" id="ARBA00009775"/>
    </source>
</evidence>
<dbReference type="FunFam" id="1.10.442.10:FF:000002">
    <property type="entry name" value="Cytochrome c oxidase subunit V"/>
    <property type="match status" value="1"/>
</dbReference>
<dbReference type="GO" id="GO:0005634">
    <property type="term" value="C:nucleus"/>
    <property type="evidence" value="ECO:0007669"/>
    <property type="project" value="UniProtKB-SubCell"/>
</dbReference>